<dbReference type="Proteomes" id="UP000621799">
    <property type="component" value="Unassembled WGS sequence"/>
</dbReference>
<proteinExistence type="predicted"/>
<dbReference type="EMBL" id="JADEXN010000405">
    <property type="protein sequence ID" value="MBE9042658.1"/>
    <property type="molecule type" value="Genomic_DNA"/>
</dbReference>
<keyword evidence="3" id="KW-1185">Reference proteome</keyword>
<dbReference type="PANTHER" id="PTHR33376:SF5">
    <property type="entry name" value="EXTRACYTOPLASMIC SOLUTE RECEPTOR PROTEIN"/>
    <property type="match status" value="1"/>
</dbReference>
<dbReference type="InterPro" id="IPR018389">
    <property type="entry name" value="DctP_fam"/>
</dbReference>
<comment type="caution">
    <text evidence="2">The sequence shown here is derived from an EMBL/GenBank/DDBJ whole genome shotgun (WGS) entry which is preliminary data.</text>
</comment>
<evidence type="ECO:0000313" key="2">
    <source>
        <dbReference type="EMBL" id="MBE9042658.1"/>
    </source>
</evidence>
<dbReference type="Gene3D" id="3.40.190.170">
    <property type="entry name" value="Bacterial extracellular solute-binding protein, family 7"/>
    <property type="match status" value="1"/>
</dbReference>
<gene>
    <name evidence="2" type="ORF">IQ235_18005</name>
</gene>
<dbReference type="Pfam" id="PF03480">
    <property type="entry name" value="DctP"/>
    <property type="match status" value="1"/>
</dbReference>
<dbReference type="InterPro" id="IPR038404">
    <property type="entry name" value="TRAP_DctP_sf"/>
</dbReference>
<reference evidence="2" key="1">
    <citation type="submission" date="2020-10" db="EMBL/GenBank/DDBJ databases">
        <authorList>
            <person name="Castelo-Branco R."/>
            <person name="Eusebio N."/>
            <person name="Adriana R."/>
            <person name="Vieira A."/>
            <person name="Brugerolle De Fraissinette N."/>
            <person name="Rezende De Castro R."/>
            <person name="Schneider M.P."/>
            <person name="Vasconcelos V."/>
            <person name="Leao P.N."/>
        </authorList>
    </citation>
    <scope>NUCLEOTIDE SEQUENCE</scope>
    <source>
        <strain evidence="2">LEGE 11467</strain>
    </source>
</reference>
<name>A0A928W2C6_9CYAN</name>
<feature type="non-terminal residue" evidence="2">
    <location>
        <position position="1"/>
    </location>
</feature>
<sequence>FKGEIDAVEWNNPYDDETMGLPEAAPYCYYPGWWEPGATYELQIDRRLWEQLPVEYQEILKVAATNANVTMLAEYNARNGKVVERLIQSSTEFIPFSGEIVQAAYRKTFELYEEYASNDPVFRRVYENWNTFRTQVYRWNQINELSFINFMVGTARGS</sequence>
<protein>
    <submittedName>
        <fullName evidence="2">ABC transporter substrate-binding protein</fullName>
    </submittedName>
</protein>
<organism evidence="2 3">
    <name type="scientific">Zarconia navalis LEGE 11467</name>
    <dbReference type="NCBI Taxonomy" id="1828826"/>
    <lineage>
        <taxon>Bacteria</taxon>
        <taxon>Bacillati</taxon>
        <taxon>Cyanobacteriota</taxon>
        <taxon>Cyanophyceae</taxon>
        <taxon>Oscillatoriophycideae</taxon>
        <taxon>Oscillatoriales</taxon>
        <taxon>Oscillatoriales incertae sedis</taxon>
        <taxon>Zarconia</taxon>
        <taxon>Zarconia navalis</taxon>
    </lineage>
</organism>
<keyword evidence="1" id="KW-0732">Signal</keyword>
<dbReference type="PANTHER" id="PTHR33376">
    <property type="match status" value="1"/>
</dbReference>
<dbReference type="GO" id="GO:0055085">
    <property type="term" value="P:transmembrane transport"/>
    <property type="evidence" value="ECO:0007669"/>
    <property type="project" value="InterPro"/>
</dbReference>
<evidence type="ECO:0000313" key="3">
    <source>
        <dbReference type="Proteomes" id="UP000621799"/>
    </source>
</evidence>
<dbReference type="AlphaFoldDB" id="A0A928W2C6"/>
<accession>A0A928W2C6</accession>
<evidence type="ECO:0000256" key="1">
    <source>
        <dbReference type="ARBA" id="ARBA00022729"/>
    </source>
</evidence>